<evidence type="ECO:0000256" key="1">
    <source>
        <dbReference type="SAM" id="MobiDB-lite"/>
    </source>
</evidence>
<feature type="region of interest" description="Disordered" evidence="1">
    <location>
        <begin position="48"/>
        <end position="69"/>
    </location>
</feature>
<evidence type="ECO:0000313" key="2">
    <source>
        <dbReference type="EMBL" id="KPI87812.1"/>
    </source>
</evidence>
<proteinExistence type="predicted"/>
<dbReference type="OMA" id="AHTEWRT"/>
<dbReference type="OrthoDB" id="244576at2759"/>
<dbReference type="VEuPathDB" id="TriTrypDB:Lsey_0073_0230"/>
<organism evidence="2 3">
    <name type="scientific">Leptomonas seymouri</name>
    <dbReference type="NCBI Taxonomy" id="5684"/>
    <lineage>
        <taxon>Eukaryota</taxon>
        <taxon>Discoba</taxon>
        <taxon>Euglenozoa</taxon>
        <taxon>Kinetoplastea</taxon>
        <taxon>Metakinetoplastina</taxon>
        <taxon>Trypanosomatida</taxon>
        <taxon>Trypanosomatidae</taxon>
        <taxon>Leishmaniinae</taxon>
        <taxon>Leptomonas</taxon>
    </lineage>
</organism>
<comment type="caution">
    <text evidence="2">The sequence shown here is derived from an EMBL/GenBank/DDBJ whole genome shotgun (WGS) entry which is preliminary data.</text>
</comment>
<name>A0A0N1PEX3_LEPSE</name>
<dbReference type="AlphaFoldDB" id="A0A0N1PEX3"/>
<protein>
    <submittedName>
        <fullName evidence="2">Uncharacterized protein</fullName>
    </submittedName>
</protein>
<gene>
    <name evidence="2" type="ORF">ABL78_3111</name>
</gene>
<dbReference type="Proteomes" id="UP000038009">
    <property type="component" value="Unassembled WGS sequence"/>
</dbReference>
<sequence>MIRTGCCAELADALCNLLERTRTLQEHVVRTVTALACAHTSLQSGAEGKAATPLWSDPAGHSASPQRAQPNMAPPLHINGAYVDAGVSAPPESVLGPIEMVLTLDIFEVAQTSPGTCCALFRTPCGSVDAAATAAVQEWLRLYASKQQRSAQCGEDIFACHRNENRAVERAPSVAASTSQLAWPVAWWSALAAKQVACCVRVLLLRVPSAYAVLASEGSLTSDCLLKASSASKHFNLGPPPLRNGMDGRRSGVLVTSVQSAGREEPPSLNCSRRLSDSSAISGVVSVASTLTARPSYPSDRFLEVAPQVHVVGVVYETYFENRRALSPAPWVVLLLLLPYSAMPLRREVNLSALDSRTVRAVAVIGEVVEITGHARVTQRQGSSRGGVSKGCGETLLQECVLASWATPLLRSSSSSPVTPSFSPEFAVYVAEAVGSPLMPPALSPASPIMVTVAPSDAAFEPARQVSLLEVGGTPTALRYADFSLTDAQLGVEDASVAELSGWEEERAARIALTCWEGARLALGVELINMEDTCAASAFFSTTLDVVISAQLAIFSAQMGEGVALLLVDEAPESLVTQMLKAFHRAAPSATLELPSSALCGASPSFFLPSYRMQSVPAPVQLSQRLQATTQTASVSASVSNDAMQPPAVRRSFQRAGAHGPSAAAVAAPPPPLYAEVLKGGALTYASGRALVLQGIETIPAATLKVLQEALRTASDDEKDSDGTVVGAAAATDVNDDGGPFCSFVSGAHTTRASESANITDAPVTQASGARHAIQREGGQFVKYRVVHAAVCSVRQGARLAEKSHLFEFAQRCDVVLRPAYDRRRQEAALQATVVAPLQVLLCSRQEAWLNLLGKAFAFPTKLRAAANAAAPISELDAPPALTEPCNRLLSTYFIAAKALCHEGTDASMMTTLVKLTVIHAQWRYRLTELCSRKRADRNSGGVLRGCRGAAAKGPLRATALIDAVVAVGLCDATLHFFTARALLGECVLQLLEREAWPIWEAEADAEEPQRGALPDQAMRECWADEEGGVRWHLPPGATQAVSTEAQQLYQQIEFRTRCGFDSISHCCESLRPSVFSIQQLVQDLIDHLERSTHGIAPTAAQQ</sequence>
<dbReference type="EMBL" id="LJSK01000073">
    <property type="protein sequence ID" value="KPI87812.1"/>
    <property type="molecule type" value="Genomic_DNA"/>
</dbReference>
<reference evidence="2 3" key="1">
    <citation type="journal article" date="2015" name="PLoS Pathog.">
        <title>Leptomonas seymouri: Adaptations to the Dixenous Life Cycle Analyzed by Genome Sequencing, Transcriptome Profiling and Co-infection with Leishmania donovani.</title>
        <authorList>
            <person name="Kraeva N."/>
            <person name="Butenko A."/>
            <person name="Hlavacova J."/>
            <person name="Kostygov A."/>
            <person name="Myskova J."/>
            <person name="Grybchuk D."/>
            <person name="Lestinova T."/>
            <person name="Votypka J."/>
            <person name="Volf P."/>
            <person name="Opperdoes F."/>
            <person name="Flegontov P."/>
            <person name="Lukes J."/>
            <person name="Yurchenko V."/>
        </authorList>
    </citation>
    <scope>NUCLEOTIDE SEQUENCE [LARGE SCALE GENOMIC DNA]</scope>
    <source>
        <strain evidence="2 3">ATCC 30220</strain>
    </source>
</reference>
<keyword evidence="3" id="KW-1185">Reference proteome</keyword>
<evidence type="ECO:0000313" key="3">
    <source>
        <dbReference type="Proteomes" id="UP000038009"/>
    </source>
</evidence>
<accession>A0A0N1PEX3</accession>